<protein>
    <recommendedName>
        <fullName evidence="5">PLAC8 family protein</fullName>
    </recommendedName>
</protein>
<dbReference type="EMBL" id="HBFK01023335">
    <property type="protein sequence ID" value="CAD8747926.1"/>
    <property type="molecule type" value="Transcribed_RNA"/>
</dbReference>
<dbReference type="InterPro" id="IPR006461">
    <property type="entry name" value="PLAC_motif_containing"/>
</dbReference>
<feature type="region of interest" description="Disordered" evidence="1">
    <location>
        <begin position="236"/>
        <end position="264"/>
    </location>
</feature>
<feature type="compositionally biased region" description="Basic and acidic residues" evidence="1">
    <location>
        <begin position="255"/>
        <end position="264"/>
    </location>
</feature>
<dbReference type="NCBIfam" id="TIGR01571">
    <property type="entry name" value="A_thal_Cys_rich"/>
    <property type="match status" value="1"/>
</dbReference>
<evidence type="ECO:0000313" key="2">
    <source>
        <dbReference type="EMBL" id="CAD8747925.1"/>
    </source>
</evidence>
<reference evidence="3" key="1">
    <citation type="submission" date="2021-01" db="EMBL/GenBank/DDBJ databases">
        <authorList>
            <person name="Corre E."/>
            <person name="Pelletier E."/>
            <person name="Niang G."/>
            <person name="Scheremetjew M."/>
            <person name="Finn R."/>
            <person name="Kale V."/>
            <person name="Holt S."/>
            <person name="Cochrane G."/>
            <person name="Meng A."/>
            <person name="Brown T."/>
            <person name="Cohen L."/>
        </authorList>
    </citation>
    <scope>NUCLEOTIDE SEQUENCE</scope>
    <source>
        <strain evidence="3">CCMP441</strain>
        <strain evidence="4">CCMP644</strain>
    </source>
</reference>
<evidence type="ECO:0000313" key="3">
    <source>
        <dbReference type="EMBL" id="CAD8747926.1"/>
    </source>
</evidence>
<organism evidence="3">
    <name type="scientific">Hemiselmis andersenii</name>
    <name type="common">Cryptophyte alga</name>
    <dbReference type="NCBI Taxonomy" id="464988"/>
    <lineage>
        <taxon>Eukaryota</taxon>
        <taxon>Cryptophyceae</taxon>
        <taxon>Cryptomonadales</taxon>
        <taxon>Hemiselmidaceae</taxon>
        <taxon>Hemiselmis</taxon>
    </lineage>
</organism>
<dbReference type="EMBL" id="HBFX01019768">
    <property type="protein sequence ID" value="CAD8957461.1"/>
    <property type="molecule type" value="Transcribed_RNA"/>
</dbReference>
<gene>
    <name evidence="4" type="ORF">HAND00432_LOCUS12000</name>
    <name evidence="2" type="ORF">HAND1043_LOCUS14422</name>
    <name evidence="3" type="ORF">HAND1043_LOCUS14423</name>
</gene>
<dbReference type="Pfam" id="PF04749">
    <property type="entry name" value="PLAC8"/>
    <property type="match status" value="1"/>
</dbReference>
<evidence type="ECO:0008006" key="5">
    <source>
        <dbReference type="Google" id="ProtNLM"/>
    </source>
</evidence>
<accession>A0A6U4NKD0</accession>
<proteinExistence type="predicted"/>
<sequence length="264" mass="28231">MTDKLLLSESAIPKASAPPLAPTKAMMYPAFASAPTAPEAANHLPTEHTPVARPVVHGPPPQQQQQQPVLMATSPSPFIVNMLPKGKWSSGLLTGCLGDPGGCHGCLYSCLCPCMAFGDIVGRMDSSESMVGGSWWGGCCAHFWLGGCVTQWNIFFCNLMMWATCSHLVHVPVRTAIRHRYGIPGSELGDCCDVFWCEPCALTQERKELILRDRAARQVTAVASIVSVPNANNAMYSHGSPNADTGRPRSGGSERGLRKVAPDA</sequence>
<evidence type="ECO:0000313" key="4">
    <source>
        <dbReference type="EMBL" id="CAD8957461.1"/>
    </source>
</evidence>
<dbReference type="EMBL" id="HBFK01023334">
    <property type="protein sequence ID" value="CAD8747925.1"/>
    <property type="molecule type" value="Transcribed_RNA"/>
</dbReference>
<name>A0A6U4NKD0_HEMAN</name>
<dbReference type="AlphaFoldDB" id="A0A6U4NKD0"/>
<dbReference type="PANTHER" id="PTHR15907">
    <property type="entry name" value="DUF614 FAMILY PROTEIN-RELATED"/>
    <property type="match status" value="1"/>
</dbReference>
<evidence type="ECO:0000256" key="1">
    <source>
        <dbReference type="SAM" id="MobiDB-lite"/>
    </source>
</evidence>